<comment type="caution">
    <text evidence="1">The sequence shown here is derived from an EMBL/GenBank/DDBJ whole genome shotgun (WGS) entry which is preliminary data.</text>
</comment>
<dbReference type="Proteomes" id="UP000221020">
    <property type="component" value="Unassembled WGS sequence"/>
</dbReference>
<accession>A0AA91VC53</accession>
<name>A0AA91VC53_9BACI</name>
<organism evidence="1 2">
    <name type="scientific">Bacillus pseudomycoides</name>
    <dbReference type="NCBI Taxonomy" id="64104"/>
    <lineage>
        <taxon>Bacteria</taxon>
        <taxon>Bacillati</taxon>
        <taxon>Bacillota</taxon>
        <taxon>Bacilli</taxon>
        <taxon>Bacillales</taxon>
        <taxon>Bacillaceae</taxon>
        <taxon>Bacillus</taxon>
        <taxon>Bacillus cereus group</taxon>
    </lineage>
</organism>
<proteinExistence type="predicted"/>
<gene>
    <name evidence="1" type="ORF">CON65_11180</name>
</gene>
<dbReference type="EMBL" id="NVOR01000032">
    <property type="protein sequence ID" value="PED82517.1"/>
    <property type="molecule type" value="Genomic_DNA"/>
</dbReference>
<sequence length="73" mass="8604">MIVMFRWWIEGDFSSCQKEDLNILEVITEKKNYSSYTGGIYVNRNNQLEDILKASEYIQKIVALPKKEHAYSL</sequence>
<protein>
    <submittedName>
        <fullName evidence="1">Uncharacterized protein</fullName>
    </submittedName>
</protein>
<reference evidence="1 2" key="1">
    <citation type="submission" date="2017-09" db="EMBL/GenBank/DDBJ databases">
        <title>Large-scale bioinformatics analysis of Bacillus genomes uncovers conserved roles of natural products in bacterial physiology.</title>
        <authorList>
            <consortium name="Agbiome Team Llc"/>
            <person name="Bleich R.M."/>
            <person name="Grubbs K.J."/>
            <person name="Santa Maria K.C."/>
            <person name="Allen S.E."/>
            <person name="Farag S."/>
            <person name="Shank E.A."/>
            <person name="Bowers A."/>
        </authorList>
    </citation>
    <scope>NUCLEOTIDE SEQUENCE [LARGE SCALE GENOMIC DNA]</scope>
    <source>
        <strain evidence="1 2">AFS092012</strain>
    </source>
</reference>
<evidence type="ECO:0000313" key="1">
    <source>
        <dbReference type="EMBL" id="PED82517.1"/>
    </source>
</evidence>
<evidence type="ECO:0000313" key="2">
    <source>
        <dbReference type="Proteomes" id="UP000221020"/>
    </source>
</evidence>
<dbReference type="AlphaFoldDB" id="A0AA91VC53"/>